<keyword evidence="5" id="KW-1185">Reference proteome</keyword>
<evidence type="ECO:0000256" key="3">
    <source>
        <dbReference type="SAM" id="SignalP"/>
    </source>
</evidence>
<sequence length="550" mass="59578" precursor="true">MKSHPFRLLQLCAALFVLIGTTASAHFPWLAIDDDRHPILYFGEDVTDRQYHLPESLAEYPLAHLDADGKRTALSMQPIDNDDLIGLRAEAAVPASGSIVGSQTYGLMRGSKLVYYTQQLLDTDPAKWATTAPAGIDLAASLIPHEDGIRVVVTFKGKPLPEVDVKLYCDDGDEEGSATTDEQGAVVFTGEQLESGYNALRVGFTDKQETGKWKDEAFEGAAHYLTVAFPWQLASEATPVAKDQVSVSPTKMADLPEELTSFGGAIAGGKLYVYGGHTGTAHSYSTAEQSNRLWALDLQQPSEWKKLPAGPRMQGLAMVAHGDKLIRVGGFTAMNAEGEDHDLHSQSTVSQFDPATNQWTDLAPLPEPRSSLGAAILGDVVYVAGGWAMGDAEENVWHQTAWKMDLSKTPATWEPIAAPAFQRRAVSVSAHDGKIYVIGGMGHEGKPSTRTDIYDPKTDTWTEGASLIGKPMTGFGNAAYSLAGQLYVTAIDGTIQRLRSDGKQWEIVGQCDPGRFFHVMLPLDKRSLILIGGANMSIGKFTDIERIDIK</sequence>
<reference evidence="4 5" key="1">
    <citation type="submission" date="2019-02" db="EMBL/GenBank/DDBJ databases">
        <title>Deep-cultivation of Planctomycetes and their phenomic and genomic characterization uncovers novel biology.</title>
        <authorList>
            <person name="Wiegand S."/>
            <person name="Jogler M."/>
            <person name="Boedeker C."/>
            <person name="Pinto D."/>
            <person name="Vollmers J."/>
            <person name="Rivas-Marin E."/>
            <person name="Kohn T."/>
            <person name="Peeters S.H."/>
            <person name="Heuer A."/>
            <person name="Rast P."/>
            <person name="Oberbeckmann S."/>
            <person name="Bunk B."/>
            <person name="Jeske O."/>
            <person name="Meyerdierks A."/>
            <person name="Storesund J.E."/>
            <person name="Kallscheuer N."/>
            <person name="Luecker S."/>
            <person name="Lage O.M."/>
            <person name="Pohl T."/>
            <person name="Merkel B.J."/>
            <person name="Hornburger P."/>
            <person name="Mueller R.-W."/>
            <person name="Bruemmer F."/>
            <person name="Labrenz M."/>
            <person name="Spormann A.M."/>
            <person name="Op den Camp H."/>
            <person name="Overmann J."/>
            <person name="Amann R."/>
            <person name="Jetten M.S.M."/>
            <person name="Mascher T."/>
            <person name="Medema M.H."/>
            <person name="Devos D.P."/>
            <person name="Kaster A.-K."/>
            <person name="Ovreas L."/>
            <person name="Rohde M."/>
            <person name="Galperin M.Y."/>
            <person name="Jogler C."/>
        </authorList>
    </citation>
    <scope>NUCLEOTIDE SEQUENCE [LARGE SCALE GENOMIC DNA]</scope>
    <source>
        <strain evidence="4 5">EC9</strain>
    </source>
</reference>
<dbReference type="PANTHER" id="PTHR24412:SF489">
    <property type="entry name" value="RING FINGER DOMAIN AND KELCH REPEAT-CONTAINING PROTEIN DDB_G0271372"/>
    <property type="match status" value="1"/>
</dbReference>
<dbReference type="AlphaFoldDB" id="A0A517M500"/>
<gene>
    <name evidence="4" type="primary">nanM_2</name>
    <name evidence="4" type="ORF">EC9_41540</name>
</gene>
<dbReference type="InterPro" id="IPR015915">
    <property type="entry name" value="Kelch-typ_b-propeller"/>
</dbReference>
<evidence type="ECO:0000256" key="1">
    <source>
        <dbReference type="ARBA" id="ARBA00022441"/>
    </source>
</evidence>
<proteinExistence type="predicted"/>
<evidence type="ECO:0000256" key="2">
    <source>
        <dbReference type="ARBA" id="ARBA00022737"/>
    </source>
</evidence>
<dbReference type="Gene3D" id="2.120.10.80">
    <property type="entry name" value="Kelch-type beta propeller"/>
    <property type="match status" value="2"/>
</dbReference>
<keyword evidence="1" id="KW-0880">Kelch repeat</keyword>
<keyword evidence="3" id="KW-0732">Signal</keyword>
<protein>
    <submittedName>
        <fullName evidence="4">N-acetylneuraminate epimerase</fullName>
        <ecNumber evidence="4">5.1.3.24</ecNumber>
    </submittedName>
</protein>
<keyword evidence="2" id="KW-0677">Repeat</keyword>
<evidence type="ECO:0000313" key="5">
    <source>
        <dbReference type="Proteomes" id="UP000319557"/>
    </source>
</evidence>
<accession>A0A517M500</accession>
<organism evidence="4 5">
    <name type="scientific">Rosistilla ulvae</name>
    <dbReference type="NCBI Taxonomy" id="1930277"/>
    <lineage>
        <taxon>Bacteria</taxon>
        <taxon>Pseudomonadati</taxon>
        <taxon>Planctomycetota</taxon>
        <taxon>Planctomycetia</taxon>
        <taxon>Pirellulales</taxon>
        <taxon>Pirellulaceae</taxon>
        <taxon>Rosistilla</taxon>
    </lineage>
</organism>
<dbReference type="GO" id="GO:0016853">
    <property type="term" value="F:isomerase activity"/>
    <property type="evidence" value="ECO:0007669"/>
    <property type="project" value="UniProtKB-KW"/>
</dbReference>
<dbReference type="PANTHER" id="PTHR24412">
    <property type="entry name" value="KELCH PROTEIN"/>
    <property type="match status" value="1"/>
</dbReference>
<dbReference type="EMBL" id="CP036261">
    <property type="protein sequence ID" value="QDS89952.1"/>
    <property type="molecule type" value="Genomic_DNA"/>
</dbReference>
<dbReference type="InterPro" id="IPR006652">
    <property type="entry name" value="Kelch_1"/>
</dbReference>
<name>A0A517M500_9BACT</name>
<dbReference type="SUPFAM" id="SSF117281">
    <property type="entry name" value="Kelch motif"/>
    <property type="match status" value="1"/>
</dbReference>
<dbReference type="KEGG" id="ruv:EC9_41540"/>
<dbReference type="Proteomes" id="UP000319557">
    <property type="component" value="Chromosome"/>
</dbReference>
<evidence type="ECO:0000313" key="4">
    <source>
        <dbReference type="EMBL" id="QDS89952.1"/>
    </source>
</evidence>
<dbReference type="Pfam" id="PF01344">
    <property type="entry name" value="Kelch_1"/>
    <property type="match status" value="1"/>
</dbReference>
<feature type="signal peptide" evidence="3">
    <location>
        <begin position="1"/>
        <end position="25"/>
    </location>
</feature>
<dbReference type="SMART" id="SM00612">
    <property type="entry name" value="Kelch"/>
    <property type="match status" value="4"/>
</dbReference>
<feature type="chain" id="PRO_5022100239" evidence="3">
    <location>
        <begin position="26"/>
        <end position="550"/>
    </location>
</feature>
<dbReference type="Pfam" id="PF24681">
    <property type="entry name" value="Kelch_KLHDC2_KLHL20_DRC7"/>
    <property type="match status" value="1"/>
</dbReference>
<keyword evidence="4" id="KW-0413">Isomerase</keyword>
<dbReference type="EC" id="5.1.3.24" evidence="4"/>
<dbReference type="RefSeq" id="WP_218934285.1">
    <property type="nucleotide sequence ID" value="NZ_CP036261.1"/>
</dbReference>